<comment type="caution">
    <text evidence="3">The sequence shown here is derived from an EMBL/GenBank/DDBJ whole genome shotgun (WGS) entry which is preliminary data.</text>
</comment>
<evidence type="ECO:0000313" key="4">
    <source>
        <dbReference type="Proteomes" id="UP001500427"/>
    </source>
</evidence>
<organism evidence="3 4">
    <name type="scientific">Terrabacter aeriphilus</name>
    <dbReference type="NCBI Taxonomy" id="515662"/>
    <lineage>
        <taxon>Bacteria</taxon>
        <taxon>Bacillati</taxon>
        <taxon>Actinomycetota</taxon>
        <taxon>Actinomycetes</taxon>
        <taxon>Micrococcales</taxon>
        <taxon>Intrasporangiaceae</taxon>
        <taxon>Terrabacter</taxon>
    </lineage>
</organism>
<dbReference type="Proteomes" id="UP001500427">
    <property type="component" value="Unassembled WGS sequence"/>
</dbReference>
<dbReference type="InterPro" id="IPR011006">
    <property type="entry name" value="CheY-like_superfamily"/>
</dbReference>
<dbReference type="InterPro" id="IPR005561">
    <property type="entry name" value="ANTAR"/>
</dbReference>
<dbReference type="EMBL" id="BAABIW010000022">
    <property type="protein sequence ID" value="GAA5033377.1"/>
    <property type="molecule type" value="Genomic_DNA"/>
</dbReference>
<dbReference type="SMART" id="SM01012">
    <property type="entry name" value="ANTAR"/>
    <property type="match status" value="1"/>
</dbReference>
<reference evidence="4" key="1">
    <citation type="journal article" date="2019" name="Int. J. Syst. Evol. Microbiol.">
        <title>The Global Catalogue of Microorganisms (GCM) 10K type strain sequencing project: providing services to taxonomists for standard genome sequencing and annotation.</title>
        <authorList>
            <consortium name="The Broad Institute Genomics Platform"/>
            <consortium name="The Broad Institute Genome Sequencing Center for Infectious Disease"/>
            <person name="Wu L."/>
            <person name="Ma J."/>
        </authorList>
    </citation>
    <scope>NUCLEOTIDE SEQUENCE [LARGE SCALE GENOMIC DNA]</scope>
    <source>
        <strain evidence="4">JCM 17687</strain>
    </source>
</reference>
<sequence>MSDEPAKTDVRLVTDLEELAARVTADEADIEDLRDRVSAGQSDIDDLLGRTDELSRRADASEARADQASRRADASEAAADDDRRDVVALATRVDVDHEVVTRLVQDGVLDRKHAENLAVALRTSRRIGAALGIVMAAHKVDEQEAFEVLRRVSQDTNRKVQSIADDLVRTGDVSELLPSGAVGGALAPSPKAVTH</sequence>
<accession>A0ABP9JIL3</accession>
<feature type="compositionally biased region" description="Basic and acidic residues" evidence="1">
    <location>
        <begin position="47"/>
        <end position="81"/>
    </location>
</feature>
<dbReference type="Pfam" id="PF03861">
    <property type="entry name" value="ANTAR"/>
    <property type="match status" value="1"/>
</dbReference>
<dbReference type="Gene3D" id="1.10.10.10">
    <property type="entry name" value="Winged helix-like DNA-binding domain superfamily/Winged helix DNA-binding domain"/>
    <property type="match status" value="1"/>
</dbReference>
<protein>
    <recommendedName>
        <fullName evidence="2">ANTAR domain-containing protein</fullName>
    </recommendedName>
</protein>
<dbReference type="SUPFAM" id="SSF52172">
    <property type="entry name" value="CheY-like"/>
    <property type="match status" value="1"/>
</dbReference>
<proteinExistence type="predicted"/>
<name>A0ABP9JIL3_9MICO</name>
<dbReference type="RefSeq" id="WP_345508624.1">
    <property type="nucleotide sequence ID" value="NZ_BAABIW010000022.1"/>
</dbReference>
<feature type="domain" description="ANTAR" evidence="2">
    <location>
        <begin position="107"/>
        <end position="168"/>
    </location>
</feature>
<keyword evidence="4" id="KW-1185">Reference proteome</keyword>
<dbReference type="PROSITE" id="PS50921">
    <property type="entry name" value="ANTAR"/>
    <property type="match status" value="1"/>
</dbReference>
<dbReference type="InterPro" id="IPR036388">
    <property type="entry name" value="WH-like_DNA-bd_sf"/>
</dbReference>
<evidence type="ECO:0000259" key="2">
    <source>
        <dbReference type="PROSITE" id="PS50921"/>
    </source>
</evidence>
<feature type="region of interest" description="Disordered" evidence="1">
    <location>
        <begin position="36"/>
        <end position="81"/>
    </location>
</feature>
<dbReference type="Gene3D" id="1.20.5.340">
    <property type="match status" value="1"/>
</dbReference>
<gene>
    <name evidence="3" type="ORF">GCM10023258_33170</name>
</gene>
<evidence type="ECO:0000313" key="3">
    <source>
        <dbReference type="EMBL" id="GAA5033377.1"/>
    </source>
</evidence>
<evidence type="ECO:0000256" key="1">
    <source>
        <dbReference type="SAM" id="MobiDB-lite"/>
    </source>
</evidence>